<evidence type="ECO:0000256" key="2">
    <source>
        <dbReference type="ARBA" id="ARBA00022692"/>
    </source>
</evidence>
<evidence type="ECO:0000313" key="6">
    <source>
        <dbReference type="EMBL" id="RKD76502.1"/>
    </source>
</evidence>
<keyword evidence="7" id="KW-1185">Reference proteome</keyword>
<name>A0A419V8V0_9BACL</name>
<keyword evidence="4" id="KW-1133">Transmembrane helix</keyword>
<sequence length="170" mass="19475">MVTNKKGRGAGSAVDKKKKVMMISSIGGHLTQLLQLEPVFTQYDYHIVTEKSSITLEMKKKYPMSYLVYGARNYPVRYIFKFSYNIIKSFLLFLKYRPDVVITTGTHTAVPMCYIAKLFRKKVVFIESFSKSSSANLSGRMVYPIADLFVVQWESMLKVYPKAVYGGTIY</sequence>
<comment type="subcellular location">
    <subcellularLocation>
        <location evidence="1">Endoplasmic reticulum membrane</location>
        <topology evidence="1">Single-pass membrane protein</topology>
    </subcellularLocation>
</comment>
<dbReference type="PANTHER" id="PTHR12154:SF4">
    <property type="entry name" value="UDP-N-ACETYLGLUCOSAMINE TRANSFERASE SUBUNIT ALG14 HOMOLOG"/>
    <property type="match status" value="1"/>
</dbReference>
<dbReference type="Pfam" id="PF08660">
    <property type="entry name" value="Alg14"/>
    <property type="match status" value="1"/>
</dbReference>
<dbReference type="SUPFAM" id="SSF53756">
    <property type="entry name" value="UDP-Glycosyltransferase/glycogen phosphorylase"/>
    <property type="match status" value="1"/>
</dbReference>
<dbReference type="PANTHER" id="PTHR12154">
    <property type="entry name" value="GLYCOSYL TRANSFERASE-RELATED"/>
    <property type="match status" value="1"/>
</dbReference>
<dbReference type="NCBIfam" id="NF041549">
    <property type="entry name" value="PssD"/>
    <property type="match status" value="1"/>
</dbReference>
<evidence type="ECO:0000256" key="5">
    <source>
        <dbReference type="ARBA" id="ARBA00023136"/>
    </source>
</evidence>
<evidence type="ECO:0000313" key="7">
    <source>
        <dbReference type="Proteomes" id="UP000285120"/>
    </source>
</evidence>
<evidence type="ECO:0000256" key="1">
    <source>
        <dbReference type="ARBA" id="ARBA00004389"/>
    </source>
</evidence>
<keyword evidence="5" id="KW-0472">Membrane</keyword>
<evidence type="ECO:0000256" key="3">
    <source>
        <dbReference type="ARBA" id="ARBA00022824"/>
    </source>
</evidence>
<dbReference type="GO" id="GO:0006488">
    <property type="term" value="P:dolichol-linked oligosaccharide biosynthetic process"/>
    <property type="evidence" value="ECO:0007669"/>
    <property type="project" value="InterPro"/>
</dbReference>
<accession>A0A419V8V0</accession>
<gene>
    <name evidence="6" type="ORF">ATL39_0721</name>
</gene>
<dbReference type="AlphaFoldDB" id="A0A419V8V0"/>
<dbReference type="GO" id="GO:0004577">
    <property type="term" value="F:N-acetylglucosaminyldiphosphodolichol N-acetylglucosaminyltransferase activity"/>
    <property type="evidence" value="ECO:0007669"/>
    <property type="project" value="TreeGrafter"/>
</dbReference>
<protein>
    <submittedName>
        <fullName evidence="6">Oligosaccharide biosynthesis protein Alg14</fullName>
    </submittedName>
</protein>
<evidence type="ECO:0000256" key="4">
    <source>
        <dbReference type="ARBA" id="ARBA00022989"/>
    </source>
</evidence>
<organism evidence="6 7">
    <name type="scientific">Sinobaca qinghaiensis</name>
    <dbReference type="NCBI Taxonomy" id="342944"/>
    <lineage>
        <taxon>Bacteria</taxon>
        <taxon>Bacillati</taxon>
        <taxon>Bacillota</taxon>
        <taxon>Bacilli</taxon>
        <taxon>Bacillales</taxon>
        <taxon>Sporolactobacillaceae</taxon>
        <taxon>Sinobaca</taxon>
    </lineage>
</organism>
<dbReference type="Proteomes" id="UP000285120">
    <property type="component" value="Unassembled WGS sequence"/>
</dbReference>
<keyword evidence="2" id="KW-0812">Transmembrane</keyword>
<dbReference type="EMBL" id="RAPK01000006">
    <property type="protein sequence ID" value="RKD76502.1"/>
    <property type="molecule type" value="Genomic_DNA"/>
</dbReference>
<proteinExistence type="predicted"/>
<keyword evidence="3" id="KW-0256">Endoplasmic reticulum</keyword>
<dbReference type="InterPro" id="IPR013969">
    <property type="entry name" value="Oligosacch_biosynth_Alg14"/>
</dbReference>
<dbReference type="Gene3D" id="3.40.50.2000">
    <property type="entry name" value="Glycogen Phosphorylase B"/>
    <property type="match status" value="1"/>
</dbReference>
<reference evidence="6 7" key="1">
    <citation type="submission" date="2018-09" db="EMBL/GenBank/DDBJ databases">
        <title>Genomic Encyclopedia of Archaeal and Bacterial Type Strains, Phase II (KMG-II): from individual species to whole genera.</title>
        <authorList>
            <person name="Goeker M."/>
        </authorList>
    </citation>
    <scope>NUCLEOTIDE SEQUENCE [LARGE SCALE GENOMIC DNA]</scope>
    <source>
        <strain evidence="6 7">DSM 17008</strain>
    </source>
</reference>
<comment type="caution">
    <text evidence="6">The sequence shown here is derived from an EMBL/GenBank/DDBJ whole genome shotgun (WGS) entry which is preliminary data.</text>
</comment>